<keyword evidence="1" id="KW-1133">Transmembrane helix</keyword>
<evidence type="ECO:0000313" key="3">
    <source>
        <dbReference type="Proteomes" id="UP001472866"/>
    </source>
</evidence>
<dbReference type="AlphaFoldDB" id="A0AAX4PHY1"/>
<dbReference type="PANTHER" id="PTHR11440">
    <property type="entry name" value="LECITHIN-CHOLESTEROL ACYLTRANSFERASE-RELATED"/>
    <property type="match status" value="1"/>
</dbReference>
<evidence type="ECO:0000313" key="2">
    <source>
        <dbReference type="EMBL" id="WZN65544.1"/>
    </source>
</evidence>
<gene>
    <name evidence="2" type="ORF">HKI87_12g71040</name>
</gene>
<keyword evidence="1" id="KW-0812">Transmembrane</keyword>
<evidence type="ECO:0000256" key="1">
    <source>
        <dbReference type="SAM" id="Phobius"/>
    </source>
</evidence>
<keyword evidence="2" id="KW-0808">Transferase</keyword>
<dbReference type="Pfam" id="PF02450">
    <property type="entry name" value="LCAT"/>
    <property type="match status" value="1"/>
</dbReference>
<dbReference type="Proteomes" id="UP001472866">
    <property type="component" value="Chromosome 12"/>
</dbReference>
<keyword evidence="2" id="KW-0012">Acyltransferase</keyword>
<dbReference type="InterPro" id="IPR003386">
    <property type="entry name" value="LACT/PDAT_acylTrfase"/>
</dbReference>
<keyword evidence="3" id="KW-1185">Reference proteome</keyword>
<dbReference type="GO" id="GO:0006629">
    <property type="term" value="P:lipid metabolic process"/>
    <property type="evidence" value="ECO:0007669"/>
    <property type="project" value="InterPro"/>
</dbReference>
<dbReference type="InterPro" id="IPR029058">
    <property type="entry name" value="AB_hydrolase_fold"/>
</dbReference>
<accession>A0AAX4PHY1</accession>
<organism evidence="2 3">
    <name type="scientific">Chloropicon roscoffensis</name>
    <dbReference type="NCBI Taxonomy" id="1461544"/>
    <lineage>
        <taxon>Eukaryota</taxon>
        <taxon>Viridiplantae</taxon>
        <taxon>Chlorophyta</taxon>
        <taxon>Chloropicophyceae</taxon>
        <taxon>Chloropicales</taxon>
        <taxon>Chloropicaceae</taxon>
        <taxon>Chloropicon</taxon>
    </lineage>
</organism>
<protein>
    <submittedName>
        <fullName evidence="2">Phospholipid:diacylglycerol acyltransferase</fullName>
    </submittedName>
</protein>
<sequence length="591" mass="65664">MAKRGGRGGKRGTARAKAGPWWAPGWLVGTWAQGGHEHVQLVSNRTRRKLVLPCLVVFVAVLLAPPPPEKFMDSLFDFDFDPIEEISKVGDTFVTQWKELANLEVPNFSFDAIYYSLMNDSAILTESKRPGLEQWEKGLRKEFPIVIVPGATTTGLEIWRGKPCAKAYFKQRLWGTMSMFSSLAGMESSCWLEHMSMNHTTGLDPEGITVRPAEGLSNVEYFMPGFGIWAQIVESLADVGYDNSHLYVHPYDWRMDASRLERRDGLLTRMKHTFESSFEVHGKPACVLTHSYGDTLARYFMSWVESPAGGKGGKGWVDKYIHRYVNIGGPVLGVPKVIAAMTSGDTSESIWLPDFKSILSQRSILSKNGRAHWFRSMSSGSLMLPQGGEEVWGSAPHKTLMCIGGKDADKYGEPNAEGCVPFTTTESIDLMYNRSGQETRQMWGADKTTWGQALLEPLPRSPNLKMYCLYGVGVETERAYRLEAKGEDLEISTVEWSDGDGTVPLVSLGYMCSKGKRGWRKNARLNPGLKIAVTSREYRHQPAALSLRGGPRTGDHVNILLNTELIGDIIAIAAGRDLEDRVISDINAVEL</sequence>
<keyword evidence="1" id="KW-0472">Membrane</keyword>
<dbReference type="GO" id="GO:0008374">
    <property type="term" value="F:O-acyltransferase activity"/>
    <property type="evidence" value="ECO:0007669"/>
    <property type="project" value="InterPro"/>
</dbReference>
<dbReference type="SUPFAM" id="SSF53474">
    <property type="entry name" value="alpha/beta-Hydrolases"/>
    <property type="match status" value="1"/>
</dbReference>
<dbReference type="Gene3D" id="3.40.50.1820">
    <property type="entry name" value="alpha/beta hydrolase"/>
    <property type="match status" value="1"/>
</dbReference>
<name>A0AAX4PHY1_9CHLO</name>
<proteinExistence type="predicted"/>
<reference evidence="2 3" key="1">
    <citation type="submission" date="2024-03" db="EMBL/GenBank/DDBJ databases">
        <title>Complete genome sequence of the green alga Chloropicon roscoffensis RCC1871.</title>
        <authorList>
            <person name="Lemieux C."/>
            <person name="Pombert J.-F."/>
            <person name="Otis C."/>
            <person name="Turmel M."/>
        </authorList>
    </citation>
    <scope>NUCLEOTIDE SEQUENCE [LARGE SCALE GENOMIC DNA]</scope>
    <source>
        <strain evidence="2 3">RCC1871</strain>
    </source>
</reference>
<dbReference type="EMBL" id="CP151512">
    <property type="protein sequence ID" value="WZN65544.1"/>
    <property type="molecule type" value="Genomic_DNA"/>
</dbReference>
<feature type="transmembrane region" description="Helical" evidence="1">
    <location>
        <begin position="50"/>
        <end position="67"/>
    </location>
</feature>